<dbReference type="EMBL" id="JAPDVG010000001">
    <property type="protein sequence ID" value="MCW4130096.1"/>
    <property type="molecule type" value="Genomic_DNA"/>
</dbReference>
<accession>A0AAP2TJN9</accession>
<organism evidence="1 2">
    <name type="scientific">Segatella copri</name>
    <dbReference type="NCBI Taxonomy" id="165179"/>
    <lineage>
        <taxon>Bacteria</taxon>
        <taxon>Pseudomonadati</taxon>
        <taxon>Bacteroidota</taxon>
        <taxon>Bacteroidia</taxon>
        <taxon>Bacteroidales</taxon>
        <taxon>Prevotellaceae</taxon>
        <taxon>Segatella</taxon>
    </lineage>
</organism>
<sequence length="51" mass="6479">MEKKEYSVVEFIQYLKDKLYIKLYKADRLAEINIRREMRILRYSPFYLDRE</sequence>
<dbReference type="Proteomes" id="UP001209417">
    <property type="component" value="Unassembled WGS sequence"/>
</dbReference>
<evidence type="ECO:0000313" key="1">
    <source>
        <dbReference type="EMBL" id="MCW4130096.1"/>
    </source>
</evidence>
<gene>
    <name evidence="1" type="ORF">ONT19_00500</name>
</gene>
<protein>
    <submittedName>
        <fullName evidence="1">Uncharacterized protein</fullName>
    </submittedName>
</protein>
<comment type="caution">
    <text evidence="1">The sequence shown here is derived from an EMBL/GenBank/DDBJ whole genome shotgun (WGS) entry which is preliminary data.</text>
</comment>
<name>A0AAP2TJN9_9BACT</name>
<dbReference type="RefSeq" id="WP_254963363.1">
    <property type="nucleotide sequence ID" value="NZ_JANDWJ010000013.1"/>
</dbReference>
<proteinExistence type="predicted"/>
<reference evidence="1" key="1">
    <citation type="submission" date="2022-11" db="EMBL/GenBank/DDBJ databases">
        <title>Genomic repertoires linked with pathogenic potency of arthritogenic Prevotella copri isolated from the gut of rheumatoid arthritis patients.</title>
        <authorList>
            <person name="Nii T."/>
            <person name="Maeda Y."/>
            <person name="Motooka D."/>
            <person name="Naito M."/>
            <person name="Matsumoto Y."/>
            <person name="Ogawa T."/>
            <person name="Oguro-Igashira E."/>
            <person name="Kishikawa T."/>
            <person name="Yamashita M."/>
            <person name="Koizumi S."/>
            <person name="Kurakawa T."/>
            <person name="Okumura R."/>
            <person name="Kayama H."/>
            <person name="Murakami M."/>
            <person name="Sakaguchi T."/>
            <person name="Das B."/>
            <person name="Nakamura S."/>
            <person name="Okada Y."/>
            <person name="Kumanogoh A."/>
            <person name="Takeda K."/>
        </authorList>
    </citation>
    <scope>NUCLEOTIDE SEQUENCE</scope>
    <source>
        <strain evidence="1">H019-1</strain>
    </source>
</reference>
<evidence type="ECO:0000313" key="2">
    <source>
        <dbReference type="Proteomes" id="UP001209417"/>
    </source>
</evidence>
<dbReference type="AlphaFoldDB" id="A0AAP2TJN9"/>